<gene>
    <name evidence="2" type="ORF">ACJRO7_012096</name>
</gene>
<name>A0ABD3LID4_EUCGL</name>
<organism evidence="2 3">
    <name type="scientific">Eucalyptus globulus</name>
    <name type="common">Tasmanian blue gum</name>
    <dbReference type="NCBI Taxonomy" id="34317"/>
    <lineage>
        <taxon>Eukaryota</taxon>
        <taxon>Viridiplantae</taxon>
        <taxon>Streptophyta</taxon>
        <taxon>Embryophyta</taxon>
        <taxon>Tracheophyta</taxon>
        <taxon>Spermatophyta</taxon>
        <taxon>Magnoliopsida</taxon>
        <taxon>eudicotyledons</taxon>
        <taxon>Gunneridae</taxon>
        <taxon>Pentapetalae</taxon>
        <taxon>rosids</taxon>
        <taxon>malvids</taxon>
        <taxon>Myrtales</taxon>
        <taxon>Myrtaceae</taxon>
        <taxon>Myrtoideae</taxon>
        <taxon>Eucalypteae</taxon>
        <taxon>Eucalyptus</taxon>
    </lineage>
</organism>
<keyword evidence="1" id="KW-0472">Membrane</keyword>
<dbReference type="Proteomes" id="UP001634007">
    <property type="component" value="Unassembled WGS sequence"/>
</dbReference>
<feature type="transmembrane region" description="Helical" evidence="1">
    <location>
        <begin position="85"/>
        <end position="108"/>
    </location>
</feature>
<reference evidence="2 3" key="1">
    <citation type="submission" date="2024-11" db="EMBL/GenBank/DDBJ databases">
        <title>Chromosome-level genome assembly of Eucalyptus globulus Labill. provides insights into its genome evolution.</title>
        <authorList>
            <person name="Li X."/>
        </authorList>
    </citation>
    <scope>NUCLEOTIDE SEQUENCE [LARGE SCALE GENOMIC DNA]</scope>
    <source>
        <strain evidence="2">CL2024</strain>
        <tissue evidence="2">Fresh tender leaves</tissue>
    </source>
</reference>
<keyword evidence="1" id="KW-1133">Transmembrane helix</keyword>
<dbReference type="AlphaFoldDB" id="A0ABD3LID4"/>
<dbReference type="EMBL" id="JBJKBG010000002">
    <property type="protein sequence ID" value="KAL3751217.1"/>
    <property type="molecule type" value="Genomic_DNA"/>
</dbReference>
<dbReference type="PANTHER" id="PTHR36340:SF1">
    <property type="entry name" value="NAD(P)H DEHYDROGENASE SUBUNIT CRR3, CHLOROPLASTIC-RELATED"/>
    <property type="match status" value="1"/>
</dbReference>
<accession>A0ABD3LID4</accession>
<proteinExistence type="predicted"/>
<keyword evidence="1" id="KW-0812">Transmembrane</keyword>
<dbReference type="PANTHER" id="PTHR36340">
    <property type="entry name" value="NAD(P)H DEHYDROGENASE SUBUNIT CRR3, CHLOROPLASTIC-RELATED"/>
    <property type="match status" value="1"/>
</dbReference>
<sequence length="122" mass="14085">MGMDWIIQRIRRCIHMLCQCLIGGEGEFIRIELYRELEQRKSVLDGLLPTDGWQVESSVERNLRETGEWIVDQTERRPASAGKSILIAVFKWVLPVWVLMFLVASGAIKLPFGIPFLDDLIR</sequence>
<protein>
    <submittedName>
        <fullName evidence="2">Uncharacterized protein</fullName>
    </submittedName>
</protein>
<dbReference type="InterPro" id="IPR038931">
    <property type="entry name" value="CRR3"/>
</dbReference>
<evidence type="ECO:0000313" key="3">
    <source>
        <dbReference type="Proteomes" id="UP001634007"/>
    </source>
</evidence>
<evidence type="ECO:0000313" key="2">
    <source>
        <dbReference type="EMBL" id="KAL3751217.1"/>
    </source>
</evidence>
<evidence type="ECO:0000256" key="1">
    <source>
        <dbReference type="SAM" id="Phobius"/>
    </source>
</evidence>
<comment type="caution">
    <text evidence="2">The sequence shown here is derived from an EMBL/GenBank/DDBJ whole genome shotgun (WGS) entry which is preliminary data.</text>
</comment>
<keyword evidence="3" id="KW-1185">Reference proteome</keyword>